<sequence>MLDEEVMPFSSLERAAVSKRDLVSESFKIKTTKLFEKITFALIPALSIVSNNSLTTYLLYSLTDI</sequence>
<keyword evidence="2" id="KW-1185">Reference proteome</keyword>
<dbReference type="EMBL" id="KZ453086">
    <property type="protein sequence ID" value="PKA47801.1"/>
    <property type="molecule type" value="Genomic_DNA"/>
</dbReference>
<evidence type="ECO:0000313" key="1">
    <source>
        <dbReference type="EMBL" id="PKA47801.1"/>
    </source>
</evidence>
<organism evidence="1 2">
    <name type="scientific">Apostasia shenzhenica</name>
    <dbReference type="NCBI Taxonomy" id="1088818"/>
    <lineage>
        <taxon>Eukaryota</taxon>
        <taxon>Viridiplantae</taxon>
        <taxon>Streptophyta</taxon>
        <taxon>Embryophyta</taxon>
        <taxon>Tracheophyta</taxon>
        <taxon>Spermatophyta</taxon>
        <taxon>Magnoliopsida</taxon>
        <taxon>Liliopsida</taxon>
        <taxon>Asparagales</taxon>
        <taxon>Orchidaceae</taxon>
        <taxon>Apostasioideae</taxon>
        <taxon>Apostasia</taxon>
    </lineage>
</organism>
<gene>
    <name evidence="1" type="ORF">AXF42_Ash020204</name>
</gene>
<dbReference type="Proteomes" id="UP000236161">
    <property type="component" value="Unassembled WGS sequence"/>
</dbReference>
<protein>
    <submittedName>
        <fullName evidence="1">Uncharacterized protein</fullName>
    </submittedName>
</protein>
<evidence type="ECO:0000313" key="2">
    <source>
        <dbReference type="Proteomes" id="UP000236161"/>
    </source>
</evidence>
<proteinExistence type="predicted"/>
<accession>A0A2H9ZWW9</accession>
<dbReference type="AlphaFoldDB" id="A0A2H9ZWW9"/>
<name>A0A2H9ZWW9_9ASPA</name>
<reference evidence="1 2" key="1">
    <citation type="journal article" date="2017" name="Nature">
        <title>The Apostasia genome and the evolution of orchids.</title>
        <authorList>
            <person name="Zhang G.Q."/>
            <person name="Liu K.W."/>
            <person name="Li Z."/>
            <person name="Lohaus R."/>
            <person name="Hsiao Y.Y."/>
            <person name="Niu S.C."/>
            <person name="Wang J.Y."/>
            <person name="Lin Y.C."/>
            <person name="Xu Q."/>
            <person name="Chen L.J."/>
            <person name="Yoshida K."/>
            <person name="Fujiwara S."/>
            <person name="Wang Z.W."/>
            <person name="Zhang Y.Q."/>
            <person name="Mitsuda N."/>
            <person name="Wang M."/>
            <person name="Liu G.H."/>
            <person name="Pecoraro L."/>
            <person name="Huang H.X."/>
            <person name="Xiao X.J."/>
            <person name="Lin M."/>
            <person name="Wu X.Y."/>
            <person name="Wu W.L."/>
            <person name="Chen Y.Y."/>
            <person name="Chang S.B."/>
            <person name="Sakamoto S."/>
            <person name="Ohme-Takagi M."/>
            <person name="Yagi M."/>
            <person name="Zeng S.J."/>
            <person name="Shen C.Y."/>
            <person name="Yeh C.M."/>
            <person name="Luo Y.B."/>
            <person name="Tsai W.C."/>
            <person name="Van de Peer Y."/>
            <person name="Liu Z.J."/>
        </authorList>
    </citation>
    <scope>NUCLEOTIDE SEQUENCE [LARGE SCALE GENOMIC DNA]</scope>
    <source>
        <strain evidence="2">cv. Shenzhen</strain>
        <tissue evidence="1">Stem</tissue>
    </source>
</reference>